<name>A0ACC0K9M4_CHOFU</name>
<evidence type="ECO:0000313" key="2">
    <source>
        <dbReference type="Proteomes" id="UP001064048"/>
    </source>
</evidence>
<reference evidence="1 2" key="1">
    <citation type="journal article" date="2022" name="Genome Biol. Evol.">
        <title>The Spruce Budworm Genome: Reconstructing the Evolutionary History of Antifreeze Proteins.</title>
        <authorList>
            <person name="Beliveau C."/>
            <person name="Gagne P."/>
            <person name="Picq S."/>
            <person name="Vernygora O."/>
            <person name="Keeling C.I."/>
            <person name="Pinkney K."/>
            <person name="Doucet D."/>
            <person name="Wen F."/>
            <person name="Johnston J.S."/>
            <person name="Maaroufi H."/>
            <person name="Boyle B."/>
            <person name="Laroche J."/>
            <person name="Dewar K."/>
            <person name="Juretic N."/>
            <person name="Blackburn G."/>
            <person name="Nisole A."/>
            <person name="Brunet B."/>
            <person name="Brandao M."/>
            <person name="Lumley L."/>
            <person name="Duan J."/>
            <person name="Quan G."/>
            <person name="Lucarotti C.J."/>
            <person name="Roe A.D."/>
            <person name="Sperling F.A.H."/>
            <person name="Levesque R.C."/>
            <person name="Cusson M."/>
        </authorList>
    </citation>
    <scope>NUCLEOTIDE SEQUENCE [LARGE SCALE GENOMIC DNA]</scope>
    <source>
        <strain evidence="1">Glfc:IPQL:Cfum</strain>
    </source>
</reference>
<proteinExistence type="predicted"/>
<keyword evidence="2" id="KW-1185">Reference proteome</keyword>
<gene>
    <name evidence="1" type="ORF">MSG28_013844</name>
</gene>
<dbReference type="Proteomes" id="UP001064048">
    <property type="component" value="Chromosome 24"/>
</dbReference>
<accession>A0ACC0K9M4</accession>
<comment type="caution">
    <text evidence="1">The sequence shown here is derived from an EMBL/GenBank/DDBJ whole genome shotgun (WGS) entry which is preliminary data.</text>
</comment>
<dbReference type="EMBL" id="CM046124">
    <property type="protein sequence ID" value="KAI8432955.1"/>
    <property type="molecule type" value="Genomic_DNA"/>
</dbReference>
<sequence length="225" mass="25549">MLSTTFFKLLIIFCDYTSGYKSKKEPYYDLSDHTIVTSSNVFPYVAAILEKSTYLCAGALIAESWVLTSADSLFLLRDSMRFLHVRLGSINNKRGGTILPIKFFEIHPFFDDTKPEYDIALVQLPQKRRRMLSVSHLHPMDPANCSEQLEDVVGTNVNLMCLEQAVGSDPCAVRDCDLEAGPSFVNLVSSPNISTWIHATVHGKSWNKHRSWLEMLDYDDDYPEE</sequence>
<organism evidence="1 2">
    <name type="scientific">Choristoneura fumiferana</name>
    <name type="common">Spruce budworm moth</name>
    <name type="synonym">Archips fumiferana</name>
    <dbReference type="NCBI Taxonomy" id="7141"/>
    <lineage>
        <taxon>Eukaryota</taxon>
        <taxon>Metazoa</taxon>
        <taxon>Ecdysozoa</taxon>
        <taxon>Arthropoda</taxon>
        <taxon>Hexapoda</taxon>
        <taxon>Insecta</taxon>
        <taxon>Pterygota</taxon>
        <taxon>Neoptera</taxon>
        <taxon>Endopterygota</taxon>
        <taxon>Lepidoptera</taxon>
        <taxon>Glossata</taxon>
        <taxon>Ditrysia</taxon>
        <taxon>Tortricoidea</taxon>
        <taxon>Tortricidae</taxon>
        <taxon>Tortricinae</taxon>
        <taxon>Choristoneura</taxon>
    </lineage>
</organism>
<protein>
    <submittedName>
        <fullName evidence="1">Uncharacterized protein</fullName>
    </submittedName>
</protein>
<evidence type="ECO:0000313" key="1">
    <source>
        <dbReference type="EMBL" id="KAI8432955.1"/>
    </source>
</evidence>